<keyword evidence="2" id="KW-0813">Transport</keyword>
<dbReference type="Pfam" id="PF03600">
    <property type="entry name" value="CitMHS"/>
    <property type="match status" value="1"/>
</dbReference>
<keyword evidence="5 7" id="KW-1133">Transmembrane helix</keyword>
<reference evidence="9" key="1">
    <citation type="submission" date="2021-01" db="EMBL/GenBank/DDBJ databases">
        <authorList>
            <person name="Corre E."/>
            <person name="Pelletier E."/>
            <person name="Niang G."/>
            <person name="Scheremetjew M."/>
            <person name="Finn R."/>
            <person name="Kale V."/>
            <person name="Holt S."/>
            <person name="Cochrane G."/>
            <person name="Meng A."/>
            <person name="Brown T."/>
            <person name="Cohen L."/>
        </authorList>
    </citation>
    <scope>NUCLEOTIDE SEQUENCE</scope>
    <source>
        <strain evidence="9">NIES-381</strain>
    </source>
</reference>
<feature type="transmembrane region" description="Helical" evidence="7">
    <location>
        <begin position="6"/>
        <end position="22"/>
    </location>
</feature>
<name>A0A7S1IC00_9EUGL</name>
<evidence type="ECO:0000256" key="7">
    <source>
        <dbReference type="SAM" id="Phobius"/>
    </source>
</evidence>
<keyword evidence="6 7" id="KW-0472">Membrane</keyword>
<feature type="transmembrane region" description="Helical" evidence="7">
    <location>
        <begin position="82"/>
        <end position="101"/>
    </location>
</feature>
<dbReference type="AlphaFoldDB" id="A0A7S1IC00"/>
<feature type="transmembrane region" description="Helical" evidence="7">
    <location>
        <begin position="121"/>
        <end position="141"/>
    </location>
</feature>
<evidence type="ECO:0000256" key="4">
    <source>
        <dbReference type="ARBA" id="ARBA00022737"/>
    </source>
</evidence>
<feature type="transmembrane region" description="Helical" evidence="7">
    <location>
        <begin position="162"/>
        <end position="182"/>
    </location>
</feature>
<accession>A0A7S1IC00</accession>
<dbReference type="GO" id="GO:0055085">
    <property type="term" value="P:transmembrane transport"/>
    <property type="evidence" value="ECO:0007669"/>
    <property type="project" value="InterPro"/>
</dbReference>
<evidence type="ECO:0000256" key="6">
    <source>
        <dbReference type="ARBA" id="ARBA00023136"/>
    </source>
</evidence>
<organism evidence="9">
    <name type="scientific">Eutreptiella gymnastica</name>
    <dbReference type="NCBI Taxonomy" id="73025"/>
    <lineage>
        <taxon>Eukaryota</taxon>
        <taxon>Discoba</taxon>
        <taxon>Euglenozoa</taxon>
        <taxon>Euglenida</taxon>
        <taxon>Spirocuta</taxon>
        <taxon>Euglenophyceae</taxon>
        <taxon>Eutreptiales</taxon>
        <taxon>Eutreptiaceae</taxon>
        <taxon>Eutreptiella</taxon>
    </lineage>
</organism>
<dbReference type="GO" id="GO:0005886">
    <property type="term" value="C:plasma membrane"/>
    <property type="evidence" value="ECO:0007669"/>
    <property type="project" value="TreeGrafter"/>
</dbReference>
<evidence type="ECO:0000313" key="9">
    <source>
        <dbReference type="EMBL" id="CAD9007119.1"/>
    </source>
</evidence>
<dbReference type="InterPro" id="IPR004680">
    <property type="entry name" value="Cit_transptr-like_dom"/>
</dbReference>
<gene>
    <name evidence="9" type="ORF">EGYM00392_LOCUS18211</name>
</gene>
<feature type="domain" description="Citrate transporter-like" evidence="8">
    <location>
        <begin position="49"/>
        <end position="231"/>
    </location>
</feature>
<dbReference type="PANTHER" id="PTHR43652:SF2">
    <property type="entry name" value="BASIC AMINO ACID ANTIPORTER YFCC-RELATED"/>
    <property type="match status" value="1"/>
</dbReference>
<dbReference type="EMBL" id="HBGA01049712">
    <property type="protein sequence ID" value="CAD9007119.1"/>
    <property type="molecule type" value="Transcribed_RNA"/>
</dbReference>
<dbReference type="InterPro" id="IPR051679">
    <property type="entry name" value="DASS-Related_Transporters"/>
</dbReference>
<evidence type="ECO:0000256" key="2">
    <source>
        <dbReference type="ARBA" id="ARBA00022448"/>
    </source>
</evidence>
<evidence type="ECO:0000259" key="8">
    <source>
        <dbReference type="Pfam" id="PF03600"/>
    </source>
</evidence>
<feature type="transmembrane region" description="Helical" evidence="7">
    <location>
        <begin position="57"/>
        <end position="73"/>
    </location>
</feature>
<keyword evidence="3 7" id="KW-0812">Transmembrane</keyword>
<sequence>MVLVKTLVSLLIVGGVASYFLVVQPAFNAKLPDWCGHVVCVTLLASIAVMVHNAPPAMVMVAINILFVLLHIIKPKDFFDGFGCDAVISTGTLTVFADAVYKSGALDAMLGPLLPPTTSVYAAIGRVCLIGLTVSTFLNNVPVMAMMLPLVEAWANRNNLPLRLLLMPCAYAIFLGAMNTVVASSCNLTALQVAKDLVGEEAWGTTFTIPQFFSPGLVGIPTGLLGVFFLTATAPFFLGVATPSIEKSFNKSFGIALSRSLAGDDGEMDLPPVHEMVELPGQPLISSGAFYYVMMRPVDPAVGRTVAASGVGRAAHGISLWKVYPVQAPTVPFCHPGEWAGHTLSSGDLLLYT</sequence>
<dbReference type="PANTHER" id="PTHR43652">
    <property type="entry name" value="BASIC AMINO ACID ANTIPORTER YFCC-RELATED"/>
    <property type="match status" value="1"/>
</dbReference>
<keyword evidence="4" id="KW-0677">Repeat</keyword>
<comment type="subcellular location">
    <subcellularLocation>
        <location evidence="1">Membrane</location>
        <topology evidence="1">Multi-pass membrane protein</topology>
    </subcellularLocation>
</comment>
<proteinExistence type="predicted"/>
<evidence type="ECO:0000256" key="1">
    <source>
        <dbReference type="ARBA" id="ARBA00004141"/>
    </source>
</evidence>
<feature type="transmembrane region" description="Helical" evidence="7">
    <location>
        <begin position="220"/>
        <end position="241"/>
    </location>
</feature>
<protein>
    <recommendedName>
        <fullName evidence="8">Citrate transporter-like domain-containing protein</fullName>
    </recommendedName>
</protein>
<evidence type="ECO:0000256" key="5">
    <source>
        <dbReference type="ARBA" id="ARBA00022989"/>
    </source>
</evidence>
<evidence type="ECO:0000256" key="3">
    <source>
        <dbReference type="ARBA" id="ARBA00022692"/>
    </source>
</evidence>